<sequence length="255" mass="28717">MADFEPEKMSKQDSLDGKTKESNLLFPVEENENFDLMNDETFGSDSFDTGWVDSDKPDAKVDEFEQWKKQQMVLSNKEVPLDEAPPRSQDEEKMAEAISKLESIGITSPKKEPDSPLRNAHAIEALWPTSPKHSSNVVTPDHSPYHMSDLLSPTHNIWGSPSSDERSSAADEKEAHPVKNDLDHEDNRKLYSPVLEDEAIVSALPKRIPKPIRLEDLEKIGFPPQINQLPLNMHPFVNGPPKLIRPPPGFPSNIR</sequence>
<proteinExistence type="predicted"/>
<keyword evidence="3" id="KW-1185">Reference proteome</keyword>
<dbReference type="AlphaFoldDB" id="A0A6S7J231"/>
<evidence type="ECO:0000313" key="3">
    <source>
        <dbReference type="Proteomes" id="UP001152795"/>
    </source>
</evidence>
<feature type="compositionally biased region" description="Polar residues" evidence="1">
    <location>
        <begin position="151"/>
        <end position="162"/>
    </location>
</feature>
<feature type="compositionally biased region" description="Basic and acidic residues" evidence="1">
    <location>
        <begin position="1"/>
        <end position="21"/>
    </location>
</feature>
<comment type="caution">
    <text evidence="2">The sequence shown here is derived from an EMBL/GenBank/DDBJ whole genome shotgun (WGS) entry which is preliminary data.</text>
</comment>
<dbReference type="EMBL" id="CACRXK020012716">
    <property type="protein sequence ID" value="CAB4023851.1"/>
    <property type="molecule type" value="Genomic_DNA"/>
</dbReference>
<feature type="region of interest" description="Disordered" evidence="1">
    <location>
        <begin position="1"/>
        <end position="24"/>
    </location>
</feature>
<gene>
    <name evidence="2" type="ORF">PACLA_8A017459</name>
</gene>
<protein>
    <submittedName>
        <fullName evidence="2">Uncharacterized protein</fullName>
    </submittedName>
</protein>
<evidence type="ECO:0000256" key="1">
    <source>
        <dbReference type="SAM" id="MobiDB-lite"/>
    </source>
</evidence>
<feature type="region of interest" description="Disordered" evidence="1">
    <location>
        <begin position="125"/>
        <end position="187"/>
    </location>
</feature>
<name>A0A6S7J231_PARCT</name>
<dbReference type="Proteomes" id="UP001152795">
    <property type="component" value="Unassembled WGS sequence"/>
</dbReference>
<organism evidence="2 3">
    <name type="scientific">Paramuricea clavata</name>
    <name type="common">Red gorgonian</name>
    <name type="synonym">Violescent sea-whip</name>
    <dbReference type="NCBI Taxonomy" id="317549"/>
    <lineage>
        <taxon>Eukaryota</taxon>
        <taxon>Metazoa</taxon>
        <taxon>Cnidaria</taxon>
        <taxon>Anthozoa</taxon>
        <taxon>Octocorallia</taxon>
        <taxon>Malacalcyonacea</taxon>
        <taxon>Plexauridae</taxon>
        <taxon>Paramuricea</taxon>
    </lineage>
</organism>
<feature type="non-terminal residue" evidence="2">
    <location>
        <position position="1"/>
    </location>
</feature>
<accession>A0A6S7J231</accession>
<reference evidence="2" key="1">
    <citation type="submission" date="2020-04" db="EMBL/GenBank/DDBJ databases">
        <authorList>
            <person name="Alioto T."/>
            <person name="Alioto T."/>
            <person name="Gomez Garrido J."/>
        </authorList>
    </citation>
    <scope>NUCLEOTIDE SEQUENCE</scope>
    <source>
        <strain evidence="2">A484AB</strain>
    </source>
</reference>
<feature type="compositionally biased region" description="Basic and acidic residues" evidence="1">
    <location>
        <begin position="163"/>
        <end position="187"/>
    </location>
</feature>
<evidence type="ECO:0000313" key="2">
    <source>
        <dbReference type="EMBL" id="CAB4023851.1"/>
    </source>
</evidence>